<accession>A0A2J6PQJ5</accession>
<dbReference type="EMBL" id="KZ613507">
    <property type="protein sequence ID" value="PMD16261.1"/>
    <property type="molecule type" value="Genomic_DNA"/>
</dbReference>
<organism evidence="1 2">
    <name type="scientific">Hyaloscypha hepaticicola</name>
    <dbReference type="NCBI Taxonomy" id="2082293"/>
    <lineage>
        <taxon>Eukaryota</taxon>
        <taxon>Fungi</taxon>
        <taxon>Dikarya</taxon>
        <taxon>Ascomycota</taxon>
        <taxon>Pezizomycotina</taxon>
        <taxon>Leotiomycetes</taxon>
        <taxon>Helotiales</taxon>
        <taxon>Hyaloscyphaceae</taxon>
        <taxon>Hyaloscypha</taxon>
    </lineage>
</organism>
<evidence type="ECO:0000313" key="1">
    <source>
        <dbReference type="EMBL" id="PMD16261.1"/>
    </source>
</evidence>
<proteinExistence type="predicted"/>
<reference evidence="1 2" key="1">
    <citation type="submission" date="2016-05" db="EMBL/GenBank/DDBJ databases">
        <title>A degradative enzymes factory behind the ericoid mycorrhizal symbiosis.</title>
        <authorList>
            <consortium name="DOE Joint Genome Institute"/>
            <person name="Martino E."/>
            <person name="Morin E."/>
            <person name="Grelet G."/>
            <person name="Kuo A."/>
            <person name="Kohler A."/>
            <person name="Daghino S."/>
            <person name="Barry K."/>
            <person name="Choi C."/>
            <person name="Cichocki N."/>
            <person name="Clum A."/>
            <person name="Copeland A."/>
            <person name="Hainaut M."/>
            <person name="Haridas S."/>
            <person name="Labutti K."/>
            <person name="Lindquist E."/>
            <person name="Lipzen A."/>
            <person name="Khouja H.-R."/>
            <person name="Murat C."/>
            <person name="Ohm R."/>
            <person name="Olson A."/>
            <person name="Spatafora J."/>
            <person name="Veneault-Fourrey C."/>
            <person name="Henrissat B."/>
            <person name="Grigoriev I."/>
            <person name="Martin F."/>
            <person name="Perotto S."/>
        </authorList>
    </citation>
    <scope>NUCLEOTIDE SEQUENCE [LARGE SCALE GENOMIC DNA]</scope>
    <source>
        <strain evidence="1 2">UAMH 7357</strain>
    </source>
</reference>
<evidence type="ECO:0000313" key="2">
    <source>
        <dbReference type="Proteomes" id="UP000235672"/>
    </source>
</evidence>
<name>A0A2J6PQJ5_9HELO</name>
<dbReference type="AlphaFoldDB" id="A0A2J6PQJ5"/>
<protein>
    <submittedName>
        <fullName evidence="1">Uncharacterized protein</fullName>
    </submittedName>
</protein>
<keyword evidence="2" id="KW-1185">Reference proteome</keyword>
<dbReference type="Proteomes" id="UP000235672">
    <property type="component" value="Unassembled WGS sequence"/>
</dbReference>
<sequence length="266" mass="29405">MQIAVSRQAGLKPVAGLGLLACSFFDASHGKKDLMSGLGWSLELSLTRWWFGWQAPVDKRPVSRFTVLFDRALSSSRDWRIGVSSSPSHVFTGRAPRREALKKHWSPLVALENALELRFLVPVPGAKKTQGSFHLPNHQLYRVIPDPAEQKNRGDRENLLWTATAAALSFAPAAPPRKSVAIENIFQVHVLHVCMKSLNPRWASEVPARKVQNKQPNGTPPTPGCHTTGFGAGQGRAKFQPYCFDCCLFPVIEGLDTRATKYIATL</sequence>
<gene>
    <name evidence="1" type="ORF">NA56DRAFT_709077</name>
</gene>